<sequence length="234" mass="27236">AILQQEVFKLSQRLHMTEVECRSLQLQLAEFKWTFSEMQKDAEKAHMLQEQLNALQHVNTTYFSFQKIITQDNINEELDNALQREREARLLLQEYERWLQDLNSRLELHSLADAPRSQDSNAAPMSLSNAMEELRRKDKVLNHQMRLLKDMDQDQKWLRVNLQEAEHALQQAEKDKEFIINHMKAVDATLNAVRDQAVASGAAVATLLPSLQLETFSEEALRDRPEAIAFQVRV</sequence>
<comment type="caution">
    <text evidence="2">The sequence shown here is derived from an EMBL/GenBank/DDBJ whole genome shotgun (WGS) entry which is preliminary data.</text>
</comment>
<evidence type="ECO:0000313" key="2">
    <source>
        <dbReference type="EMBL" id="NWY42472.1"/>
    </source>
</evidence>
<proteinExistence type="predicted"/>
<name>A0A7K7EB90_9SYLV</name>
<evidence type="ECO:0000313" key="3">
    <source>
        <dbReference type="Proteomes" id="UP000573818"/>
    </source>
</evidence>
<dbReference type="PANTHER" id="PTHR47899:SF1">
    <property type="entry name" value="COILED-COIL DOMAIN-CONTAINING PROTEIN 171"/>
    <property type="match status" value="1"/>
</dbReference>
<feature type="non-terminal residue" evidence="2">
    <location>
        <position position="234"/>
    </location>
</feature>
<keyword evidence="1" id="KW-0175">Coiled coil</keyword>
<evidence type="ECO:0000256" key="1">
    <source>
        <dbReference type="SAM" id="Coils"/>
    </source>
</evidence>
<organism evidence="2 3">
    <name type="scientific">Sylvia atricapilla</name>
    <name type="common">blackcap</name>
    <dbReference type="NCBI Taxonomy" id="48155"/>
    <lineage>
        <taxon>Eukaryota</taxon>
        <taxon>Metazoa</taxon>
        <taxon>Chordata</taxon>
        <taxon>Craniata</taxon>
        <taxon>Vertebrata</taxon>
        <taxon>Euteleostomi</taxon>
        <taxon>Archelosauria</taxon>
        <taxon>Archosauria</taxon>
        <taxon>Dinosauria</taxon>
        <taxon>Saurischia</taxon>
        <taxon>Theropoda</taxon>
        <taxon>Coelurosauria</taxon>
        <taxon>Aves</taxon>
        <taxon>Neognathae</taxon>
        <taxon>Neoaves</taxon>
        <taxon>Telluraves</taxon>
        <taxon>Australaves</taxon>
        <taxon>Passeriformes</taxon>
        <taxon>Sylvioidea</taxon>
        <taxon>Sylviidae</taxon>
        <taxon>Sylviinae</taxon>
        <taxon>Sylvia</taxon>
    </lineage>
</organism>
<gene>
    <name evidence="2" type="primary">Ccdc171_2</name>
    <name evidence="2" type="ORF">SYLATR_R07460</name>
</gene>
<dbReference type="Proteomes" id="UP000573818">
    <property type="component" value="Unassembled WGS sequence"/>
</dbReference>
<reference evidence="2 3" key="1">
    <citation type="submission" date="2019-09" db="EMBL/GenBank/DDBJ databases">
        <title>Bird 10,000 Genomes (B10K) Project - Family phase.</title>
        <authorList>
            <person name="Zhang G."/>
        </authorList>
    </citation>
    <scope>NUCLEOTIDE SEQUENCE [LARGE SCALE GENOMIC DNA]</scope>
    <source>
        <strain evidence="2">OUT-0013</strain>
        <tissue evidence="2">Blood</tissue>
    </source>
</reference>
<accession>A0A7K7EB90</accession>
<dbReference type="PANTHER" id="PTHR47899">
    <property type="entry name" value="COILED-COIL DOMAIN-CONTAINING PROTEIN 171"/>
    <property type="match status" value="1"/>
</dbReference>
<dbReference type="AlphaFoldDB" id="A0A7K7EB90"/>
<protein>
    <submittedName>
        <fullName evidence="2">CC171 protein</fullName>
    </submittedName>
</protein>
<keyword evidence="3" id="KW-1185">Reference proteome</keyword>
<dbReference type="InterPro" id="IPR038820">
    <property type="entry name" value="CCDC171"/>
</dbReference>
<feature type="coiled-coil region" evidence="1">
    <location>
        <begin position="155"/>
        <end position="182"/>
    </location>
</feature>
<feature type="non-terminal residue" evidence="2">
    <location>
        <position position="1"/>
    </location>
</feature>
<dbReference type="EMBL" id="VZSL01000052">
    <property type="protein sequence ID" value="NWY42472.1"/>
    <property type="molecule type" value="Genomic_DNA"/>
</dbReference>